<feature type="domain" description="Alpha-L-rhamnosidase concanavalin-like" evidence="4">
    <location>
        <begin position="295"/>
        <end position="393"/>
    </location>
</feature>
<keyword evidence="9" id="KW-1185">Reference proteome</keyword>
<dbReference type="Pfam" id="PF17390">
    <property type="entry name" value="Bac_rhamnosid_C"/>
    <property type="match status" value="1"/>
</dbReference>
<sequence length="830" mass="91428">MTRRLRVDDQAAPLAVAGDWPRFSWAGTEAEARILVWPADDPGNPVWQATDLGDPATGVEYAGGPLRPGTRYRWRVEAGAERAEAQFRTAPADFPTVGRWIGAPGGAEFGEPVLRRTIRIDRPVAEAIWYVCGLGLQRPAIDGRPANDHRLSPPFAAFDRTVWYVPSDVTDRLGLGEHELEITLGNGFFAVPTPNVWNWHTPPWLGPLRVVAELELRYADGSRELIGTDESWTVTRGGTTLNCYYAGEAYDATLPPGDPVPAAPVDPPAGELRPQAHPPVRVTWTGGPTWTRVGDSWVADFGRTIAGWVRLRTDQAAGAEVMITYAEAVDEDGLLRPRSVHVEGDRFQVDSYRGNGELDQQWQPRYTYKGFRYVQLDGLTHLPDARTLTACAAHNDVDRVGVFECSEPLFVTFADAMARTITNNLHHVPTDTPVYEKNGWTGDAQLGAPTMISLFDVQSLLRKWLDDLRDGMTPEGALPVIAPTAGWGYHELAPSPEWTTVYPYLVRELYRHYGDRSLLHDHWPAVVRYLDWELAKLVDGLPVSELGDYLAPGTQGNGPDDSVLTAAAFLIRALRYAVEIAELINVPDQGARFGTAADELHDRLLQRCLAPERDAIIVGDHYSQTANATALVHGLIPDDAVPAVVARLVADVESRGRHHNVGCIGAQTLLKALTWNGHGELALALARQRTYPSWGYWFDQGADTMWEFWEDSTRSRDHYFHGTVVQWLIEDLAGLACGDHGWRTFRVRPWLLGDLDHASHVIDTVRGRVGVRWSRTDDRVELDVTVPPGATATVSVPGVDLESPAGVAVDAAGELVVSSGVWRFTGSQTG</sequence>
<evidence type="ECO:0000313" key="8">
    <source>
        <dbReference type="EMBL" id="NYE72337.1"/>
    </source>
</evidence>
<reference evidence="8 9" key="1">
    <citation type="submission" date="2020-07" db="EMBL/GenBank/DDBJ databases">
        <title>Sequencing the genomes of 1000 actinobacteria strains.</title>
        <authorList>
            <person name="Klenk H.-P."/>
        </authorList>
    </citation>
    <scope>NUCLEOTIDE SEQUENCE [LARGE SCALE GENOMIC DNA]</scope>
    <source>
        <strain evidence="8 9">DSM 22083</strain>
    </source>
</reference>
<dbReference type="Pfam" id="PF08531">
    <property type="entry name" value="Bac_rhamnosid_N"/>
    <property type="match status" value="1"/>
</dbReference>
<dbReference type="InterPro" id="IPR035396">
    <property type="entry name" value="Bac_rhamnosid6H"/>
</dbReference>
<dbReference type="Pfam" id="PF25788">
    <property type="entry name" value="Ig_Rha78A_N"/>
    <property type="match status" value="1"/>
</dbReference>
<feature type="domain" description="Alpha-L-rhamnosidase six-hairpin glycosidase" evidence="6">
    <location>
        <begin position="398"/>
        <end position="730"/>
    </location>
</feature>
<dbReference type="InterPro" id="IPR013783">
    <property type="entry name" value="Ig-like_fold"/>
</dbReference>
<dbReference type="AlphaFoldDB" id="A0A7Y9I8V3"/>
<dbReference type="RefSeq" id="WP_179753072.1">
    <property type="nucleotide sequence ID" value="NZ_JACCBU010000001.1"/>
</dbReference>
<dbReference type="GO" id="GO:0030596">
    <property type="term" value="F:alpha-L-rhamnosidase activity"/>
    <property type="evidence" value="ECO:0007669"/>
    <property type="project" value="UniProtKB-EC"/>
</dbReference>
<evidence type="ECO:0000259" key="6">
    <source>
        <dbReference type="Pfam" id="PF17389"/>
    </source>
</evidence>
<dbReference type="Pfam" id="PF05592">
    <property type="entry name" value="Bac_rhamnosid"/>
    <property type="match status" value="1"/>
</dbReference>
<dbReference type="InterPro" id="IPR012341">
    <property type="entry name" value="6hp_glycosidase-like_sf"/>
</dbReference>
<evidence type="ECO:0000259" key="4">
    <source>
        <dbReference type="Pfam" id="PF05592"/>
    </source>
</evidence>
<comment type="catalytic activity">
    <reaction evidence="1">
        <text>Hydrolysis of terminal non-reducing alpha-L-rhamnose residues in alpha-L-rhamnosides.</text>
        <dbReference type="EC" id="3.2.1.40"/>
    </reaction>
</comment>
<evidence type="ECO:0000256" key="2">
    <source>
        <dbReference type="ARBA" id="ARBA00012652"/>
    </source>
</evidence>
<keyword evidence="8" id="KW-0326">Glycosidase</keyword>
<dbReference type="PANTHER" id="PTHR33307">
    <property type="entry name" value="ALPHA-RHAMNOSIDASE (EUROFUNG)"/>
    <property type="match status" value="1"/>
</dbReference>
<gene>
    <name evidence="8" type="ORF">BKA15_003666</name>
</gene>
<feature type="domain" description="Alpha-L-rhamnosidase C-terminal" evidence="7">
    <location>
        <begin position="734"/>
        <end position="800"/>
    </location>
</feature>
<dbReference type="PANTHER" id="PTHR33307:SF6">
    <property type="entry name" value="ALPHA-RHAMNOSIDASE (EUROFUNG)-RELATED"/>
    <property type="match status" value="1"/>
</dbReference>
<dbReference type="InterPro" id="IPR008928">
    <property type="entry name" value="6-hairpin_glycosidase_sf"/>
</dbReference>
<evidence type="ECO:0000256" key="1">
    <source>
        <dbReference type="ARBA" id="ARBA00001445"/>
    </source>
</evidence>
<keyword evidence="3 8" id="KW-0378">Hydrolase</keyword>
<dbReference type="Gene3D" id="2.60.40.10">
    <property type="entry name" value="Immunoglobulins"/>
    <property type="match status" value="1"/>
</dbReference>
<dbReference type="InterPro" id="IPR035398">
    <property type="entry name" value="Bac_rhamnosid_C"/>
</dbReference>
<dbReference type="Proteomes" id="UP000569914">
    <property type="component" value="Unassembled WGS sequence"/>
</dbReference>
<evidence type="ECO:0000313" key="9">
    <source>
        <dbReference type="Proteomes" id="UP000569914"/>
    </source>
</evidence>
<dbReference type="Gene3D" id="1.50.10.10">
    <property type="match status" value="1"/>
</dbReference>
<dbReference type="InterPro" id="IPR016007">
    <property type="entry name" value="Alpha_rhamnosid"/>
</dbReference>
<organism evidence="8 9">
    <name type="scientific">Microlunatus parietis</name>
    <dbReference type="NCBI Taxonomy" id="682979"/>
    <lineage>
        <taxon>Bacteria</taxon>
        <taxon>Bacillati</taxon>
        <taxon>Actinomycetota</taxon>
        <taxon>Actinomycetes</taxon>
        <taxon>Propionibacteriales</taxon>
        <taxon>Propionibacteriaceae</taxon>
        <taxon>Microlunatus</taxon>
    </lineage>
</organism>
<evidence type="ECO:0000259" key="5">
    <source>
        <dbReference type="Pfam" id="PF08531"/>
    </source>
</evidence>
<dbReference type="GO" id="GO:0005975">
    <property type="term" value="P:carbohydrate metabolic process"/>
    <property type="evidence" value="ECO:0007669"/>
    <property type="project" value="InterPro"/>
</dbReference>
<name>A0A7Y9I8V3_9ACTN</name>
<dbReference type="InterPro" id="IPR013737">
    <property type="entry name" value="Bac_rhamnosid_N"/>
</dbReference>
<comment type="caution">
    <text evidence="8">The sequence shown here is derived from an EMBL/GenBank/DDBJ whole genome shotgun (WGS) entry which is preliminary data.</text>
</comment>
<dbReference type="EC" id="3.2.1.40" evidence="2"/>
<dbReference type="Gene3D" id="2.60.120.260">
    <property type="entry name" value="Galactose-binding domain-like"/>
    <property type="match status" value="2"/>
</dbReference>
<dbReference type="SUPFAM" id="SSF48208">
    <property type="entry name" value="Six-hairpin glycosidases"/>
    <property type="match status" value="1"/>
</dbReference>
<evidence type="ECO:0000259" key="7">
    <source>
        <dbReference type="Pfam" id="PF17390"/>
    </source>
</evidence>
<dbReference type="InterPro" id="IPR008902">
    <property type="entry name" value="Rhamnosid_concanavalin"/>
</dbReference>
<dbReference type="Gene3D" id="2.60.420.10">
    <property type="entry name" value="Maltose phosphorylase, domain 3"/>
    <property type="match status" value="1"/>
</dbReference>
<dbReference type="EMBL" id="JACCBU010000001">
    <property type="protein sequence ID" value="NYE72337.1"/>
    <property type="molecule type" value="Genomic_DNA"/>
</dbReference>
<proteinExistence type="predicted"/>
<dbReference type="Pfam" id="PF17389">
    <property type="entry name" value="Bac_rhamnosid6H"/>
    <property type="match status" value="1"/>
</dbReference>
<evidence type="ECO:0000256" key="3">
    <source>
        <dbReference type="ARBA" id="ARBA00022801"/>
    </source>
</evidence>
<feature type="domain" description="Bacterial alpha-L-rhamnosidase N-terminal" evidence="5">
    <location>
        <begin position="124"/>
        <end position="283"/>
    </location>
</feature>
<protein>
    <recommendedName>
        <fullName evidence="2">alpha-L-rhamnosidase</fullName>
        <ecNumber evidence="2">3.2.1.40</ecNumber>
    </recommendedName>
</protein>
<accession>A0A7Y9I8V3</accession>